<gene>
    <name evidence="2" type="ORF">KPL78_19460</name>
</gene>
<proteinExistence type="predicted"/>
<dbReference type="RefSeq" id="WP_219764662.1">
    <property type="nucleotide sequence ID" value="NZ_JAHYBZ010000007.1"/>
</dbReference>
<protein>
    <submittedName>
        <fullName evidence="2">Uncharacterized protein</fullName>
    </submittedName>
</protein>
<feature type="signal peptide" evidence="1">
    <location>
        <begin position="1"/>
        <end position="22"/>
    </location>
</feature>
<organism evidence="2 3">
    <name type="scientific">Roseomonas alba</name>
    <dbReference type="NCBI Taxonomy" id="2846776"/>
    <lineage>
        <taxon>Bacteria</taxon>
        <taxon>Pseudomonadati</taxon>
        <taxon>Pseudomonadota</taxon>
        <taxon>Alphaproteobacteria</taxon>
        <taxon>Acetobacterales</taxon>
        <taxon>Roseomonadaceae</taxon>
        <taxon>Roseomonas</taxon>
    </lineage>
</organism>
<name>A0ABS7ACL6_9PROT</name>
<keyword evidence="3" id="KW-1185">Reference proteome</keyword>
<sequence>MRKVVLAAATFGAVALAAFALAAWSTVTGSRVRAATRNRTVTRMTSGQWSAQGTAIGPRGW</sequence>
<evidence type="ECO:0000313" key="3">
    <source>
        <dbReference type="Proteomes" id="UP001196565"/>
    </source>
</evidence>
<evidence type="ECO:0000313" key="2">
    <source>
        <dbReference type="EMBL" id="MBW6400047.1"/>
    </source>
</evidence>
<accession>A0ABS7ACL6</accession>
<evidence type="ECO:0000256" key="1">
    <source>
        <dbReference type="SAM" id="SignalP"/>
    </source>
</evidence>
<comment type="caution">
    <text evidence="2">The sequence shown here is derived from an EMBL/GenBank/DDBJ whole genome shotgun (WGS) entry which is preliminary data.</text>
</comment>
<reference evidence="2 3" key="1">
    <citation type="submission" date="2021-07" db="EMBL/GenBank/DDBJ databases">
        <authorList>
            <person name="So Y."/>
        </authorList>
    </citation>
    <scope>NUCLEOTIDE SEQUENCE [LARGE SCALE GENOMIC DNA]</scope>
    <source>
        <strain evidence="2 3">HJA6</strain>
    </source>
</reference>
<dbReference type="EMBL" id="JAHYBZ010000007">
    <property type="protein sequence ID" value="MBW6400047.1"/>
    <property type="molecule type" value="Genomic_DNA"/>
</dbReference>
<keyword evidence="1" id="KW-0732">Signal</keyword>
<feature type="chain" id="PRO_5047448818" evidence="1">
    <location>
        <begin position="23"/>
        <end position="61"/>
    </location>
</feature>
<dbReference type="Proteomes" id="UP001196565">
    <property type="component" value="Unassembled WGS sequence"/>
</dbReference>